<evidence type="ECO:0000256" key="1">
    <source>
        <dbReference type="SAM" id="Phobius"/>
    </source>
</evidence>
<dbReference type="AlphaFoldDB" id="M1UK51"/>
<evidence type="ECO:0000313" key="3">
    <source>
        <dbReference type="EMBL" id="AGG66294.1"/>
    </source>
</evidence>
<keyword evidence="1" id="KW-1133">Transmembrane helix</keyword>
<feature type="transmembrane region" description="Helical" evidence="1">
    <location>
        <begin position="126"/>
        <end position="146"/>
    </location>
</feature>
<protein>
    <recommendedName>
        <fullName evidence="2">Putative zinc-finger domain-containing protein</fullName>
    </recommendedName>
</protein>
<keyword evidence="1" id="KW-0472">Membrane</keyword>
<dbReference type="InterPro" id="IPR027383">
    <property type="entry name" value="Znf_put"/>
</dbReference>
<name>M1UK51_9CORY</name>
<dbReference type="OrthoDB" id="5197868at2"/>
<proteinExistence type="predicted"/>
<evidence type="ECO:0000259" key="2">
    <source>
        <dbReference type="Pfam" id="PF13490"/>
    </source>
</evidence>
<gene>
    <name evidence="3" type="ORF">H924_04240</name>
</gene>
<dbReference type="PATRIC" id="fig|1121353.3.peg.869"/>
<feature type="transmembrane region" description="Helical" evidence="1">
    <location>
        <begin position="153"/>
        <end position="170"/>
    </location>
</feature>
<feature type="transmembrane region" description="Helical" evidence="1">
    <location>
        <begin position="84"/>
        <end position="106"/>
    </location>
</feature>
<dbReference type="KEGG" id="ccn:H924_04240"/>
<dbReference type="eggNOG" id="COG5660">
    <property type="taxonomic scope" value="Bacteria"/>
</dbReference>
<dbReference type="RefSeq" id="WP_015650729.1">
    <property type="nucleotide sequence ID" value="NC_020506.1"/>
</dbReference>
<evidence type="ECO:0000313" key="4">
    <source>
        <dbReference type="Proteomes" id="UP000011760"/>
    </source>
</evidence>
<reference evidence="3 4" key="1">
    <citation type="submission" date="2013-02" db="EMBL/GenBank/DDBJ databases">
        <title>The complete genome sequence of Corynebacterium callunae DSM 20147.</title>
        <authorList>
            <person name="Ruckert C."/>
            <person name="Albersmeier A."/>
            <person name="Kalinowski J."/>
        </authorList>
    </citation>
    <scope>NUCLEOTIDE SEQUENCE [LARGE SCALE GENOMIC DNA]</scope>
    <source>
        <strain evidence="3 4">DSM 20147</strain>
    </source>
</reference>
<feature type="transmembrane region" description="Helical" evidence="1">
    <location>
        <begin position="182"/>
        <end position="201"/>
    </location>
</feature>
<dbReference type="EMBL" id="CP004354">
    <property type="protein sequence ID" value="AGG66294.1"/>
    <property type="molecule type" value="Genomic_DNA"/>
</dbReference>
<feature type="domain" description="Putative zinc-finger" evidence="2">
    <location>
        <begin position="4"/>
        <end position="38"/>
    </location>
</feature>
<dbReference type="Proteomes" id="UP000011760">
    <property type="component" value="Chromosome"/>
</dbReference>
<accession>M1UK51</accession>
<dbReference type="STRING" id="1121353.H924_04240"/>
<keyword evidence="4" id="KW-1185">Reference proteome</keyword>
<dbReference type="HOGENOM" id="CLU_081592_2_0_11"/>
<sequence>MVDCSSIQAALSARLDGEPAGIEDEIIDAHLANCEDCRNFYDQAAQLNRLINFCAVPPPVTPNLSEIILAEVEPAWRRHANARVVWSILSRTALVVLALLYLAWGINMLGEATSISIQEDPLSSRLIAEGAALRIGLAAGLGFAAWKPQIIGGLLPVVATMWTFSMGFAAQDLVFGRADYETLSALGLLFISTAVLFAAWINSLGNGALRRTWRSINATPA</sequence>
<dbReference type="Pfam" id="PF13490">
    <property type="entry name" value="zf-HC2"/>
    <property type="match status" value="1"/>
</dbReference>
<organism evidence="3 4">
    <name type="scientific">Corynebacterium callunae DSM 20147</name>
    <dbReference type="NCBI Taxonomy" id="1121353"/>
    <lineage>
        <taxon>Bacteria</taxon>
        <taxon>Bacillati</taxon>
        <taxon>Actinomycetota</taxon>
        <taxon>Actinomycetes</taxon>
        <taxon>Mycobacteriales</taxon>
        <taxon>Corynebacteriaceae</taxon>
        <taxon>Corynebacterium</taxon>
    </lineage>
</organism>
<keyword evidence="1" id="KW-0812">Transmembrane</keyword>